<keyword evidence="2 4" id="KW-0472">Membrane</keyword>
<keyword evidence="7" id="KW-0449">Lipoprotein</keyword>
<dbReference type="Gene3D" id="3.30.1330.60">
    <property type="entry name" value="OmpA-like domain"/>
    <property type="match status" value="1"/>
</dbReference>
<name>A0A833PUK6_BURL3</name>
<feature type="domain" description="OmpA-like" evidence="6">
    <location>
        <begin position="95"/>
        <end position="212"/>
    </location>
</feature>
<keyword evidence="5" id="KW-0732">Signal</keyword>
<keyword evidence="3" id="KW-0998">Cell outer membrane</keyword>
<dbReference type="RefSeq" id="WP_011352885.1">
    <property type="nucleotide sequence ID" value="NC_007510.1"/>
</dbReference>
<evidence type="ECO:0000259" key="6">
    <source>
        <dbReference type="PROSITE" id="PS51123"/>
    </source>
</evidence>
<evidence type="ECO:0000256" key="2">
    <source>
        <dbReference type="ARBA" id="ARBA00023136"/>
    </source>
</evidence>
<evidence type="ECO:0000313" key="11">
    <source>
        <dbReference type="Proteomes" id="UP000494110"/>
    </source>
</evidence>
<dbReference type="GeneID" id="45095651"/>
<dbReference type="PROSITE" id="PS01068">
    <property type="entry name" value="OMPA_1"/>
    <property type="match status" value="1"/>
</dbReference>
<dbReference type="InterPro" id="IPR036737">
    <property type="entry name" value="OmpA-like_sf"/>
</dbReference>
<reference evidence="11 12" key="1">
    <citation type="submission" date="2019-09" db="EMBL/GenBank/DDBJ databases">
        <authorList>
            <person name="Depoorter E."/>
        </authorList>
    </citation>
    <scope>NUCLEOTIDE SEQUENCE [LARGE SCALE GENOMIC DNA]</scope>
    <source>
        <strain evidence="8">LMG 6863</strain>
        <strain evidence="9">R-39750</strain>
    </source>
</reference>
<evidence type="ECO:0000313" key="9">
    <source>
        <dbReference type="EMBL" id="VWC84801.1"/>
    </source>
</evidence>
<dbReference type="Pfam" id="PF00691">
    <property type="entry name" value="OmpA"/>
    <property type="match status" value="1"/>
</dbReference>
<evidence type="ECO:0000313" key="12">
    <source>
        <dbReference type="Proteomes" id="UP000494170"/>
    </source>
</evidence>
<dbReference type="Proteomes" id="UP000494110">
    <property type="component" value="Unassembled WGS sequence"/>
</dbReference>
<dbReference type="SUPFAM" id="SSF103088">
    <property type="entry name" value="OmpA-like"/>
    <property type="match status" value="1"/>
</dbReference>
<evidence type="ECO:0000256" key="1">
    <source>
        <dbReference type="ARBA" id="ARBA00004442"/>
    </source>
</evidence>
<evidence type="ECO:0000256" key="5">
    <source>
        <dbReference type="SAM" id="SignalP"/>
    </source>
</evidence>
<evidence type="ECO:0000256" key="4">
    <source>
        <dbReference type="PROSITE-ProRule" id="PRU00473"/>
    </source>
</evidence>
<dbReference type="PRINTS" id="PR01023">
    <property type="entry name" value="NAFLGMOTY"/>
</dbReference>
<dbReference type="InterPro" id="IPR050330">
    <property type="entry name" value="Bact_OuterMem_StrucFunc"/>
</dbReference>
<proteinExistence type="predicted"/>
<dbReference type="PROSITE" id="PS51123">
    <property type="entry name" value="OMPA_2"/>
    <property type="match status" value="1"/>
</dbReference>
<feature type="signal peptide" evidence="5">
    <location>
        <begin position="1"/>
        <end position="25"/>
    </location>
</feature>
<protein>
    <submittedName>
        <fullName evidence="8">OmpA family protein</fullName>
    </submittedName>
    <submittedName>
        <fullName evidence="7">Putative lipoprotein YiaD</fullName>
    </submittedName>
</protein>
<dbReference type="PANTHER" id="PTHR30329:SF21">
    <property type="entry name" value="LIPOPROTEIN YIAD-RELATED"/>
    <property type="match status" value="1"/>
</dbReference>
<gene>
    <name evidence="7" type="primary">yiaD_2</name>
    <name evidence="9" type="ORF">BLA39750_01452</name>
    <name evidence="8" type="ORF">BLA6863_03933</name>
    <name evidence="7" type="ORF">GAK33_02943</name>
</gene>
<evidence type="ECO:0000313" key="7">
    <source>
        <dbReference type="EMBL" id="KAF1037591.1"/>
    </source>
</evidence>
<dbReference type="Pfam" id="PF13441">
    <property type="entry name" value="Gly-zipper_YMGG"/>
    <property type="match status" value="1"/>
</dbReference>
<dbReference type="Proteomes" id="UP000467522">
    <property type="component" value="Unassembled WGS sequence"/>
</dbReference>
<dbReference type="HOGENOM" id="CLU_016890_6_4_4"/>
<dbReference type="CDD" id="cd07185">
    <property type="entry name" value="OmpA_C-like"/>
    <property type="match status" value="1"/>
</dbReference>
<dbReference type="InterPro" id="IPR006664">
    <property type="entry name" value="OMP_bac"/>
</dbReference>
<evidence type="ECO:0000313" key="10">
    <source>
        <dbReference type="Proteomes" id="UP000467522"/>
    </source>
</evidence>
<comment type="subcellular location">
    <subcellularLocation>
        <location evidence="1">Cell outer membrane</location>
    </subcellularLocation>
</comment>
<sequence length="214" mass="21352">MNMKIATRLSVFALAGALLAGCATQQGNNTAVGTGTGAALGAGIGALAGGGKGAAIGAGVGALVGGVTGYNWQAIKNKLAPSAAQTGTQVTEQPDGSLKLNVPSSVTFATNQYAITPAFQPLLNDLATTLNQNPQVTASIVGYTDSTGSAQLNQTLSQNRAQSVVNALAQRGVNGGRLSAQGMGASNPIADNATEAGRAQNRRVEIYLRAAQAQ</sequence>
<dbReference type="PRINTS" id="PR01021">
    <property type="entry name" value="OMPADOMAIN"/>
</dbReference>
<organism evidence="7 10">
    <name type="scientific">Burkholderia lata (strain ATCC 17760 / DSM 23089 / LMG 22485 / NCIMB 9086 / R18194 / 383)</name>
    <dbReference type="NCBI Taxonomy" id="482957"/>
    <lineage>
        <taxon>Bacteria</taxon>
        <taxon>Pseudomonadati</taxon>
        <taxon>Pseudomonadota</taxon>
        <taxon>Betaproteobacteria</taxon>
        <taxon>Burkholderiales</taxon>
        <taxon>Burkholderiaceae</taxon>
        <taxon>Burkholderia</taxon>
        <taxon>Burkholderia cepacia complex</taxon>
    </lineage>
</organism>
<dbReference type="PANTHER" id="PTHR30329">
    <property type="entry name" value="STATOR ELEMENT OF FLAGELLAR MOTOR COMPLEX"/>
    <property type="match status" value="1"/>
</dbReference>
<dbReference type="Proteomes" id="UP000494170">
    <property type="component" value="Unassembled WGS sequence"/>
</dbReference>
<reference evidence="7" key="2">
    <citation type="journal article" date="2020" name="MBio">
        <title>Horizontal gene transfer to a defensive symbiont with a reduced genome amongst a multipartite beetle microbiome.</title>
        <authorList>
            <person name="Waterworth S.C."/>
            <person name="Florez L.V."/>
            <person name="Rees E.R."/>
            <person name="Hertweck C."/>
            <person name="Kaltenpoth M."/>
            <person name="Kwan J.C."/>
        </authorList>
    </citation>
    <scope>NUCLEOTIDE SEQUENCE</scope>
    <source>
        <strain evidence="7">Cluster_DBSCAN_round4_0</strain>
    </source>
</reference>
<dbReference type="InterPro" id="IPR027367">
    <property type="entry name" value="Gly-zipper_YMGG"/>
</dbReference>
<dbReference type="EMBL" id="CABVPY010000023">
    <property type="protein sequence ID" value="VWB82828.1"/>
    <property type="molecule type" value="Genomic_DNA"/>
</dbReference>
<feature type="chain" id="PRO_5045020139" evidence="5">
    <location>
        <begin position="26"/>
        <end position="214"/>
    </location>
</feature>
<evidence type="ECO:0000256" key="3">
    <source>
        <dbReference type="ARBA" id="ARBA00023237"/>
    </source>
</evidence>
<dbReference type="InterPro" id="IPR006665">
    <property type="entry name" value="OmpA-like"/>
</dbReference>
<dbReference type="EMBL" id="CABVQN010000005">
    <property type="protein sequence ID" value="VWC84801.1"/>
    <property type="molecule type" value="Genomic_DNA"/>
</dbReference>
<dbReference type="EMBL" id="WNDV01000008">
    <property type="protein sequence ID" value="KAF1037591.1"/>
    <property type="molecule type" value="Genomic_DNA"/>
</dbReference>
<dbReference type="PROSITE" id="PS51257">
    <property type="entry name" value="PROKAR_LIPOPROTEIN"/>
    <property type="match status" value="1"/>
</dbReference>
<dbReference type="InterPro" id="IPR006690">
    <property type="entry name" value="OMPA-like_CS"/>
</dbReference>
<evidence type="ECO:0000313" key="8">
    <source>
        <dbReference type="EMBL" id="VWB82828.1"/>
    </source>
</evidence>
<accession>A0A833PUK6</accession>